<proteinExistence type="predicted"/>
<dbReference type="Gene3D" id="3.30.470.20">
    <property type="entry name" value="ATP-grasp fold, B domain"/>
    <property type="match status" value="1"/>
</dbReference>
<reference evidence="1 2" key="1">
    <citation type="submission" date="2023-07" db="EMBL/GenBank/DDBJ databases">
        <title>Genomic Encyclopedia of Type Strains, Phase IV (KMG-IV): sequencing the most valuable type-strain genomes for metagenomic binning, comparative biology and taxonomic classification.</title>
        <authorList>
            <person name="Goeker M."/>
        </authorList>
    </citation>
    <scope>NUCLEOTIDE SEQUENCE [LARGE SCALE GENOMIC DNA]</scope>
    <source>
        <strain evidence="1 2">DSM 17723</strain>
    </source>
</reference>
<dbReference type="SUPFAM" id="SSF56059">
    <property type="entry name" value="Glutathione synthetase ATP-binding domain-like"/>
    <property type="match status" value="1"/>
</dbReference>
<protein>
    <recommendedName>
        <fullName evidence="3">YheC/YheD family protein</fullName>
    </recommendedName>
</protein>
<dbReference type="Proteomes" id="UP001232245">
    <property type="component" value="Unassembled WGS sequence"/>
</dbReference>
<name>A0ABT9YWB7_9BACI</name>
<dbReference type="Pfam" id="PF14398">
    <property type="entry name" value="ATPgrasp_YheCD"/>
    <property type="match status" value="1"/>
</dbReference>
<gene>
    <name evidence="1" type="ORF">J2S02_000611</name>
</gene>
<accession>A0ABT9YWB7</accession>
<evidence type="ECO:0000313" key="2">
    <source>
        <dbReference type="Proteomes" id="UP001232245"/>
    </source>
</evidence>
<keyword evidence="2" id="KW-1185">Reference proteome</keyword>
<dbReference type="RefSeq" id="WP_174881533.1">
    <property type="nucleotide sequence ID" value="NZ_CADEPK010000366.1"/>
</dbReference>
<sequence length="365" mass="42342">MNQVTLGFLVVQMKHENTYLTEVAKRSSSYSIDCVRFEPTSIDPVTLLINGEKFDVETNSWKEAMFPIPKYIYDRCFFHRKEARQKSKPIVDWLKKYRETSFLGIGLPDKWAIYQALNTDSTINSYLPHTVMLKHPDEMMKHLKKHSSCILKPRTGSRGAGIIAVFYDSKIIKIHYHHGRDKKTKQFNTIKDFILWCEKLIEQRPYLLQPLLPLHDTSGYPFDIRLFVQKNHQGNWELLGKGIRRGYSGSFLSNLFSGGDSLSYERFSLDLTDRQRILLEDELKTIVDHLPPLLERKFHHLFELGIDIGYAQDGSVWILDINSKPGRKTIIETNPKLADRLYEAPLAYCQYLISKSQVKGVNLNG</sequence>
<organism evidence="1 2">
    <name type="scientific">Metabacillus niabensis</name>
    <dbReference type="NCBI Taxonomy" id="324854"/>
    <lineage>
        <taxon>Bacteria</taxon>
        <taxon>Bacillati</taxon>
        <taxon>Bacillota</taxon>
        <taxon>Bacilli</taxon>
        <taxon>Bacillales</taxon>
        <taxon>Bacillaceae</taxon>
        <taxon>Metabacillus</taxon>
    </lineage>
</organism>
<evidence type="ECO:0008006" key="3">
    <source>
        <dbReference type="Google" id="ProtNLM"/>
    </source>
</evidence>
<dbReference type="EMBL" id="JAUSTZ010000001">
    <property type="protein sequence ID" value="MDQ0224289.1"/>
    <property type="molecule type" value="Genomic_DNA"/>
</dbReference>
<comment type="caution">
    <text evidence="1">The sequence shown here is derived from an EMBL/GenBank/DDBJ whole genome shotgun (WGS) entry which is preliminary data.</text>
</comment>
<evidence type="ECO:0000313" key="1">
    <source>
        <dbReference type="EMBL" id="MDQ0224289.1"/>
    </source>
</evidence>
<dbReference type="InterPro" id="IPR026838">
    <property type="entry name" value="YheC/D"/>
</dbReference>